<keyword evidence="1" id="KW-0479">Metal-binding</keyword>
<dbReference type="PANTHER" id="PTHR47094:SF16">
    <property type="entry name" value="E3 UBIQUITIN-PROTEIN LIGASE RNF4-LIKE ISOFORM X1"/>
    <property type="match status" value="1"/>
</dbReference>
<keyword evidence="3" id="KW-0862">Zinc</keyword>
<dbReference type="EnsemblPlants" id="PGSC0003DMT400008761">
    <property type="protein sequence ID" value="PGSC0003DMT400008761"/>
    <property type="gene ID" value="PGSC0003DMG400003404"/>
</dbReference>
<dbReference type="HOGENOM" id="CLU_072702_3_1_1"/>
<feature type="region of interest" description="Disordered" evidence="5">
    <location>
        <begin position="1"/>
        <end position="57"/>
    </location>
</feature>
<dbReference type="Pfam" id="PF13923">
    <property type="entry name" value="zf-C3HC4_2"/>
    <property type="match status" value="1"/>
</dbReference>
<dbReference type="ExpressionAtlas" id="M0ZV16">
    <property type="expression patterns" value="baseline"/>
</dbReference>
<dbReference type="SUPFAM" id="SSF57850">
    <property type="entry name" value="RING/U-box"/>
    <property type="match status" value="1"/>
</dbReference>
<dbReference type="AlphaFoldDB" id="M0ZV16"/>
<dbReference type="PROSITE" id="PS50089">
    <property type="entry name" value="ZF_RING_2"/>
    <property type="match status" value="1"/>
</dbReference>
<dbReference type="GO" id="GO:0061630">
    <property type="term" value="F:ubiquitin protein ligase activity"/>
    <property type="evidence" value="ECO:0007669"/>
    <property type="project" value="InterPro"/>
</dbReference>
<evidence type="ECO:0000313" key="8">
    <source>
        <dbReference type="Proteomes" id="UP000011115"/>
    </source>
</evidence>
<evidence type="ECO:0000256" key="4">
    <source>
        <dbReference type="PROSITE-ProRule" id="PRU00175"/>
    </source>
</evidence>
<dbReference type="Gramene" id="PGSC0003DMT400008761">
    <property type="protein sequence ID" value="PGSC0003DMT400008761"/>
    <property type="gene ID" value="PGSC0003DMG400003404"/>
</dbReference>
<name>M0ZV16_SOLTU</name>
<evidence type="ECO:0000256" key="3">
    <source>
        <dbReference type="ARBA" id="ARBA00022833"/>
    </source>
</evidence>
<dbReference type="InterPro" id="IPR017907">
    <property type="entry name" value="Znf_RING_CS"/>
</dbReference>
<feature type="compositionally biased region" description="Low complexity" evidence="5">
    <location>
        <begin position="1"/>
        <end position="12"/>
    </location>
</feature>
<dbReference type="Gene3D" id="3.30.40.10">
    <property type="entry name" value="Zinc/RING finger domain, C3HC4 (zinc finger)"/>
    <property type="match status" value="1"/>
</dbReference>
<evidence type="ECO:0000256" key="5">
    <source>
        <dbReference type="SAM" id="MobiDB-lite"/>
    </source>
</evidence>
<evidence type="ECO:0000256" key="2">
    <source>
        <dbReference type="ARBA" id="ARBA00022771"/>
    </source>
</evidence>
<sequence length="158" mass="16935">MSSQDSSSQPISRTRSQSRRNTLLNVDLNAAPPTENRDQEGDPIHVVPGDTPQGLRGASLTAGAIDVESLDDDVIISSPRAFAARVDLRSAIPAPPKEPTFSCPVCMGPLVEEMSTKCGHIFCKACIKASIAAQGKCPTCRRKLAMKDTIRVYLPTTN</sequence>
<evidence type="ECO:0000256" key="1">
    <source>
        <dbReference type="ARBA" id="ARBA00022723"/>
    </source>
</evidence>
<gene>
    <name evidence="7" type="primary">LOC102601266</name>
</gene>
<dbReference type="Proteomes" id="UP000011115">
    <property type="component" value="Unassembled WGS sequence"/>
</dbReference>
<accession>M0ZV16</accession>
<dbReference type="PANTHER" id="PTHR47094">
    <property type="entry name" value="ELFLESS, ISOFORM B"/>
    <property type="match status" value="1"/>
</dbReference>
<dbReference type="InterPro" id="IPR013083">
    <property type="entry name" value="Znf_RING/FYVE/PHD"/>
</dbReference>
<reference evidence="7" key="2">
    <citation type="submission" date="2015-06" db="UniProtKB">
        <authorList>
            <consortium name="EnsemblPlants"/>
        </authorList>
    </citation>
    <scope>IDENTIFICATION</scope>
    <source>
        <strain evidence="7">DM1-3 516 R44</strain>
    </source>
</reference>
<keyword evidence="8" id="KW-1185">Reference proteome</keyword>
<dbReference type="InterPro" id="IPR001841">
    <property type="entry name" value="Znf_RING"/>
</dbReference>
<dbReference type="PROSITE" id="PS00518">
    <property type="entry name" value="ZF_RING_1"/>
    <property type="match status" value="1"/>
</dbReference>
<reference evidence="8" key="1">
    <citation type="journal article" date="2011" name="Nature">
        <title>Genome sequence and analysis of the tuber crop potato.</title>
        <authorList>
            <consortium name="The Potato Genome Sequencing Consortium"/>
        </authorList>
    </citation>
    <scope>NUCLEOTIDE SEQUENCE [LARGE SCALE GENOMIC DNA]</scope>
    <source>
        <strain evidence="8">cv. DM1-3 516 R44</strain>
    </source>
</reference>
<dbReference type="InterPro" id="IPR049627">
    <property type="entry name" value="SLX8"/>
</dbReference>
<evidence type="ECO:0000259" key="6">
    <source>
        <dbReference type="PROSITE" id="PS50089"/>
    </source>
</evidence>
<keyword evidence="2 4" id="KW-0863">Zinc-finger</keyword>
<organism evidence="7 8">
    <name type="scientific">Solanum tuberosum</name>
    <name type="common">Potato</name>
    <dbReference type="NCBI Taxonomy" id="4113"/>
    <lineage>
        <taxon>Eukaryota</taxon>
        <taxon>Viridiplantae</taxon>
        <taxon>Streptophyta</taxon>
        <taxon>Embryophyta</taxon>
        <taxon>Tracheophyta</taxon>
        <taxon>Spermatophyta</taxon>
        <taxon>Magnoliopsida</taxon>
        <taxon>eudicotyledons</taxon>
        <taxon>Gunneridae</taxon>
        <taxon>Pentapetalae</taxon>
        <taxon>asterids</taxon>
        <taxon>lamiids</taxon>
        <taxon>Solanales</taxon>
        <taxon>Solanaceae</taxon>
        <taxon>Solanoideae</taxon>
        <taxon>Solaneae</taxon>
        <taxon>Solanum</taxon>
    </lineage>
</organism>
<proteinExistence type="predicted"/>
<dbReference type="OrthoDB" id="6105938at2759"/>
<evidence type="ECO:0000313" key="7">
    <source>
        <dbReference type="EnsemblPlants" id="PGSC0003DMT400008761"/>
    </source>
</evidence>
<dbReference type="GO" id="GO:0008270">
    <property type="term" value="F:zinc ion binding"/>
    <property type="evidence" value="ECO:0007669"/>
    <property type="project" value="UniProtKB-KW"/>
</dbReference>
<feature type="compositionally biased region" description="Polar residues" evidence="5">
    <location>
        <begin position="13"/>
        <end position="24"/>
    </location>
</feature>
<dbReference type="SMART" id="SM00184">
    <property type="entry name" value="RING"/>
    <property type="match status" value="1"/>
</dbReference>
<protein>
    <submittedName>
        <fullName evidence="7">RING finger protein</fullName>
    </submittedName>
</protein>
<feature type="domain" description="RING-type" evidence="6">
    <location>
        <begin position="103"/>
        <end position="141"/>
    </location>
</feature>